<dbReference type="PRINTS" id="PR00633">
    <property type="entry name" value="RCCNDNSATION"/>
</dbReference>
<dbReference type="InterPro" id="IPR051210">
    <property type="entry name" value="Ub_ligase/GEF_domain"/>
</dbReference>
<dbReference type="SUPFAM" id="SSF50985">
    <property type="entry name" value="RCC1/BLIP-II"/>
    <property type="match status" value="1"/>
</dbReference>
<dbReference type="PANTHER" id="PTHR22870:SF408">
    <property type="entry name" value="OS09G0560450 PROTEIN"/>
    <property type="match status" value="1"/>
</dbReference>
<evidence type="ECO:0000259" key="3">
    <source>
        <dbReference type="Pfam" id="PF25390"/>
    </source>
</evidence>
<sequence>MATVLVWGKAATGALGLSDFEGSCVTAPQQLCLTDDVEIENISSGCNHTLICLKNGSMLSCGANDFKQCGQDMLVSKLGRVESLSVQHVIHVAAGSEHSVALTQAREVFTWGNNDRGQLGRGEVLKSEQEVPKLVKSLAVYSVLQVACGSDHTITLTNDGLIFVWGSNIFGQLGLGRNTDTYQYLPELVSCLRGIPVAQVAAGGNHSFILSKSGAVYGWGKNSFGQLGVNDTEDYRLPQQCRPIRSQRIKYICCGENHTACLTKDGRVFTFGDGSYGQLGHNSNNDEMLPRQVMELSGSEVSQIACGRNHTLAYVPKSGRLYAFGLGESGQLGLSSTDDRNSPFLVPVPFAPASDHDNSLAVMHVDSQGPALRIKTIYAGGDQSFVVAVDADLPIESDDFRTDDSSRNILTLSRDKIEMLHSLNPTDIPSPEITDELEKIFSSASCINGSFLLPNDEHYGSSSKKHGVDMYAVRTFFQDLAAINNIATMQYICTNIEQHLIPMLPASPPDVEALRLYLILPECHLFDEPKLYSAVICPLAKSLLSLTPVALKVFDSWWPSNGSSFFSRLVLIYKQCVEHLLQLTETTNLFEVNKRQVGLVTCLDMLQKLSQVNEDNNQMIPYNKFYVSDIQERVNIRADYINWVQKTTNRIKVGGVMIQGLYFCNYPFLFDGAAKSVILQTDATLQMQYAVDSAQRQNVWSFFSGLATQQQPHDPVSPCFILIITRQNLVQDTLRQLQGKQSAHFKKPLK</sequence>
<feature type="repeat" description="RCC1" evidence="2">
    <location>
        <begin position="2"/>
        <end position="55"/>
    </location>
</feature>
<feature type="repeat" description="RCC1" evidence="2">
    <location>
        <begin position="266"/>
        <end position="317"/>
    </location>
</feature>
<organism evidence="4 5">
    <name type="scientific">Candidula unifasciata</name>
    <dbReference type="NCBI Taxonomy" id="100452"/>
    <lineage>
        <taxon>Eukaryota</taxon>
        <taxon>Metazoa</taxon>
        <taxon>Spiralia</taxon>
        <taxon>Lophotrochozoa</taxon>
        <taxon>Mollusca</taxon>
        <taxon>Gastropoda</taxon>
        <taxon>Heterobranchia</taxon>
        <taxon>Euthyneura</taxon>
        <taxon>Panpulmonata</taxon>
        <taxon>Eupulmonata</taxon>
        <taxon>Stylommatophora</taxon>
        <taxon>Helicina</taxon>
        <taxon>Helicoidea</taxon>
        <taxon>Geomitridae</taxon>
        <taxon>Candidula</taxon>
    </lineage>
</organism>
<evidence type="ECO:0000256" key="1">
    <source>
        <dbReference type="ARBA" id="ARBA00022737"/>
    </source>
</evidence>
<keyword evidence="5" id="KW-1185">Reference proteome</keyword>
<comment type="caution">
    <text evidence="4">The sequence shown here is derived from an EMBL/GenBank/DDBJ whole genome shotgun (WGS) entry which is preliminary data.</text>
</comment>
<evidence type="ECO:0000313" key="5">
    <source>
        <dbReference type="Proteomes" id="UP000678393"/>
    </source>
</evidence>
<dbReference type="Gene3D" id="2.130.10.30">
    <property type="entry name" value="Regulator of chromosome condensation 1/beta-lactamase-inhibitor protein II"/>
    <property type="match status" value="3"/>
</dbReference>
<dbReference type="InterPro" id="IPR000408">
    <property type="entry name" value="Reg_chr_condens"/>
</dbReference>
<dbReference type="Pfam" id="PF25390">
    <property type="entry name" value="WD40_RLD"/>
    <property type="match status" value="1"/>
</dbReference>
<dbReference type="OrthoDB" id="8068875at2759"/>
<protein>
    <recommendedName>
        <fullName evidence="3">RCC1-like domain-containing protein</fullName>
    </recommendedName>
</protein>
<dbReference type="InterPro" id="IPR058923">
    <property type="entry name" value="RCC1-like_dom"/>
</dbReference>
<dbReference type="InterPro" id="IPR009091">
    <property type="entry name" value="RCC1/BLIP-II"/>
</dbReference>
<dbReference type="PROSITE" id="PS00626">
    <property type="entry name" value="RCC1_2"/>
    <property type="match status" value="3"/>
</dbReference>
<feature type="repeat" description="RCC1" evidence="2">
    <location>
        <begin position="56"/>
        <end position="105"/>
    </location>
</feature>
<dbReference type="AlphaFoldDB" id="A0A8S3ZX01"/>
<keyword evidence="1" id="KW-0677">Repeat</keyword>
<feature type="repeat" description="RCC1" evidence="2">
    <location>
        <begin position="214"/>
        <end position="265"/>
    </location>
</feature>
<gene>
    <name evidence="4" type="ORF">CUNI_LOCUS18246</name>
</gene>
<evidence type="ECO:0000313" key="4">
    <source>
        <dbReference type="EMBL" id="CAG5132688.1"/>
    </source>
</evidence>
<name>A0A8S3ZX01_9EUPU</name>
<feature type="repeat" description="RCC1" evidence="2">
    <location>
        <begin position="319"/>
        <end position="390"/>
    </location>
</feature>
<dbReference type="EMBL" id="CAJHNH020005558">
    <property type="protein sequence ID" value="CAG5132688.1"/>
    <property type="molecule type" value="Genomic_DNA"/>
</dbReference>
<evidence type="ECO:0000256" key="2">
    <source>
        <dbReference type="PROSITE-ProRule" id="PRU00235"/>
    </source>
</evidence>
<feature type="repeat" description="RCC1" evidence="2">
    <location>
        <begin position="106"/>
        <end position="159"/>
    </location>
</feature>
<proteinExistence type="predicted"/>
<feature type="domain" description="RCC1-like" evidence="3">
    <location>
        <begin position="4"/>
        <end position="349"/>
    </location>
</feature>
<feature type="repeat" description="RCC1" evidence="2">
    <location>
        <begin position="160"/>
        <end position="213"/>
    </location>
</feature>
<dbReference type="PANTHER" id="PTHR22870">
    <property type="entry name" value="REGULATOR OF CHROMOSOME CONDENSATION"/>
    <property type="match status" value="1"/>
</dbReference>
<feature type="non-terminal residue" evidence="4">
    <location>
        <position position="1"/>
    </location>
</feature>
<dbReference type="PROSITE" id="PS50012">
    <property type="entry name" value="RCC1_3"/>
    <property type="match status" value="7"/>
</dbReference>
<reference evidence="4" key="1">
    <citation type="submission" date="2021-04" db="EMBL/GenBank/DDBJ databases">
        <authorList>
            <consortium name="Molecular Ecology Group"/>
        </authorList>
    </citation>
    <scope>NUCLEOTIDE SEQUENCE</scope>
</reference>
<dbReference type="Proteomes" id="UP000678393">
    <property type="component" value="Unassembled WGS sequence"/>
</dbReference>
<accession>A0A8S3ZX01</accession>